<reference evidence="2" key="1">
    <citation type="journal article" date="2023" name="Science">
        <title>Genome structures resolve the early diversification of teleost fishes.</title>
        <authorList>
            <person name="Parey E."/>
            <person name="Louis A."/>
            <person name="Montfort J."/>
            <person name="Bouchez O."/>
            <person name="Roques C."/>
            <person name="Iampietro C."/>
            <person name="Lluch J."/>
            <person name="Castinel A."/>
            <person name="Donnadieu C."/>
            <person name="Desvignes T."/>
            <person name="Floi Bucao C."/>
            <person name="Jouanno E."/>
            <person name="Wen M."/>
            <person name="Mejri S."/>
            <person name="Dirks R."/>
            <person name="Jansen H."/>
            <person name="Henkel C."/>
            <person name="Chen W.J."/>
            <person name="Zahm M."/>
            <person name="Cabau C."/>
            <person name="Klopp C."/>
            <person name="Thompson A.W."/>
            <person name="Robinson-Rechavi M."/>
            <person name="Braasch I."/>
            <person name="Lecointre G."/>
            <person name="Bobe J."/>
            <person name="Postlethwait J.H."/>
            <person name="Berthelot C."/>
            <person name="Roest Crollius H."/>
            <person name="Guiguen Y."/>
        </authorList>
    </citation>
    <scope>NUCLEOTIDE SEQUENCE</scope>
    <source>
        <strain evidence="2">WJC10195</strain>
    </source>
</reference>
<evidence type="ECO:0008006" key="4">
    <source>
        <dbReference type="Google" id="ProtNLM"/>
    </source>
</evidence>
<proteinExistence type="predicted"/>
<organism evidence="2 3">
    <name type="scientific">Synaphobranchus kaupii</name>
    <name type="common">Kaup's arrowtooth eel</name>
    <dbReference type="NCBI Taxonomy" id="118154"/>
    <lineage>
        <taxon>Eukaryota</taxon>
        <taxon>Metazoa</taxon>
        <taxon>Chordata</taxon>
        <taxon>Craniata</taxon>
        <taxon>Vertebrata</taxon>
        <taxon>Euteleostomi</taxon>
        <taxon>Actinopterygii</taxon>
        <taxon>Neopterygii</taxon>
        <taxon>Teleostei</taxon>
        <taxon>Anguilliformes</taxon>
        <taxon>Synaphobranchidae</taxon>
        <taxon>Synaphobranchus</taxon>
    </lineage>
</organism>
<dbReference type="OrthoDB" id="8889101at2759"/>
<evidence type="ECO:0000313" key="2">
    <source>
        <dbReference type="EMBL" id="KAJ8376576.1"/>
    </source>
</evidence>
<name>A0A9Q1JAK2_SYNKA</name>
<evidence type="ECO:0000256" key="1">
    <source>
        <dbReference type="SAM" id="SignalP"/>
    </source>
</evidence>
<gene>
    <name evidence="2" type="ORF">SKAU_G00071560</name>
</gene>
<protein>
    <recommendedName>
        <fullName evidence="4">Interleukin-7</fullName>
    </recommendedName>
</protein>
<keyword evidence="1" id="KW-0732">Signal</keyword>
<dbReference type="Proteomes" id="UP001152622">
    <property type="component" value="Chromosome 2"/>
</dbReference>
<feature type="chain" id="PRO_5040495550" description="Interleukin-7" evidence="1">
    <location>
        <begin position="26"/>
        <end position="166"/>
    </location>
</feature>
<dbReference type="AlphaFoldDB" id="A0A9Q1JAK2"/>
<feature type="signal peptide" evidence="1">
    <location>
        <begin position="1"/>
        <end position="25"/>
    </location>
</feature>
<dbReference type="EMBL" id="JAINUF010000002">
    <property type="protein sequence ID" value="KAJ8376576.1"/>
    <property type="molecule type" value="Genomic_DNA"/>
</dbReference>
<evidence type="ECO:0000313" key="3">
    <source>
        <dbReference type="Proteomes" id="UP001152622"/>
    </source>
</evidence>
<keyword evidence="3" id="KW-1185">Reference proteome</keyword>
<accession>A0A9Q1JAK2</accession>
<comment type="caution">
    <text evidence="2">The sequence shown here is derived from an EMBL/GenBank/DDBJ whole genome shotgun (WGS) entry which is preliminary data.</text>
</comment>
<sequence>MTNVPQQALFGSYLLALLLLPLAYSCESTRPKAEVMEDYKCVIHPLLQSIENNITLLGGQECGEMKQKHLCEEDNERGSIHKMVCSIPFKNPKKTMSKIKCDLRNLTVNIKDSLNCSCPRNEDDNPSKFNCKQPHHRNLRKERLCNLLSIIKAISSCYKKLTNKNS</sequence>